<dbReference type="OrthoDB" id="5420594at2"/>
<dbReference type="AlphaFoldDB" id="A0A5K7ZB42"/>
<feature type="compositionally biased region" description="Acidic residues" evidence="2">
    <location>
        <begin position="163"/>
        <end position="183"/>
    </location>
</feature>
<dbReference type="EMBL" id="AP021875">
    <property type="protein sequence ID" value="BBO73597.1"/>
    <property type="molecule type" value="Genomic_DNA"/>
</dbReference>
<proteinExistence type="predicted"/>
<feature type="region of interest" description="Disordered" evidence="2">
    <location>
        <begin position="1"/>
        <end position="444"/>
    </location>
</feature>
<feature type="coiled-coil region" evidence="1">
    <location>
        <begin position="534"/>
        <end position="561"/>
    </location>
</feature>
<dbReference type="RefSeq" id="WP_155302690.1">
    <property type="nucleotide sequence ID" value="NZ_AP021875.1"/>
</dbReference>
<feature type="compositionally biased region" description="Basic and acidic residues" evidence="2">
    <location>
        <begin position="326"/>
        <end position="350"/>
    </location>
</feature>
<feature type="compositionally biased region" description="Basic and acidic residues" evidence="2">
    <location>
        <begin position="1"/>
        <end position="15"/>
    </location>
</feature>
<feature type="compositionally biased region" description="Acidic residues" evidence="2">
    <location>
        <begin position="85"/>
        <end position="105"/>
    </location>
</feature>
<sequence>MPENKKNSSAKKQDLGTESSVETDGPSDEMSAEEEDAFNKIMGEIEGNGDSAQSPEENESGKDDGTVSEEDFAAELEKVVQQADADSDGSEDSDTDSEAGDELDEDQQKAFESIMSQIEGGGDSEEGPSTDEAEADKAEEDDGTVSEEDFSAELEKVVQQADADSDGSEDSDTDSEAGDELDEDQQKAFESIMSQIEGGGDSEDGPSTDEAEADKAEEDDGTVSEEDFSDELEKVVRQADAANEGEPSENTAETAGSEEKEENKEGADADSDESLDKDQQEAFESIMAQIEGGKPEAEEPEGELEVAVETRPEKKPAAIQAPDTGLPKDEAHETKEDITADVDEILKEVAVEEEDDDEKTSPPAPTVAETDPEPTSIEQDRKTAKEGDKKEHLPAESPSEAKKAAAVQDAPSASTQPAEDLVEPQPDIKFKPLPRADSVEDAPKKKAAALREAGKPAAKKWKKIVLGAATVVLILVFLAGYRYWLRKPIEDVEPKVVSSETVVPETSIQPEPTPPSLPQAPVQPDQHVSDQSSLKTAAESLDRLRSQLLAKKAEIEELRAYYQAGIDAEIDGIIDLLKTTNKDSAAMADPRIGLGLSAIQRRDTYIRKLVRPVDELTWNSEELLYSSRKAELLALMATKTSDIDIDGFIRQSHELIDEHTRALEELNIDDVSVSPLSTEAIWNDITSRLPKNPPKAAAAGPNADNNLISEQICNGDYSQKHKLTMLSPKTAGCLAQWKGKDLFLNELKELEPEAARQLATWKGDWLGLNGIEELSPESAAHLARWKGKGLSLNGLSRLSPRVVAILSEWQGDQIELVNVKHMAHWENSKTRLFLSEEMNRKRRFAKD</sequence>
<protein>
    <submittedName>
        <fullName evidence="3">Uncharacterized protein</fullName>
    </submittedName>
</protein>
<feature type="compositionally biased region" description="Basic and acidic residues" evidence="2">
    <location>
        <begin position="257"/>
        <end position="267"/>
    </location>
</feature>
<gene>
    <name evidence="3" type="ORF">DSCW_10140</name>
</gene>
<accession>A0A5K7ZB42</accession>
<feature type="region of interest" description="Disordered" evidence="2">
    <location>
        <begin position="503"/>
        <end position="530"/>
    </location>
</feature>
<dbReference type="KEGG" id="dwd:DSCW_10140"/>
<keyword evidence="4" id="KW-1185">Reference proteome</keyword>
<evidence type="ECO:0000256" key="1">
    <source>
        <dbReference type="SAM" id="Coils"/>
    </source>
</evidence>
<name>A0A5K7ZB42_9BACT</name>
<feature type="compositionally biased region" description="Acidic residues" evidence="2">
    <location>
        <begin position="25"/>
        <end position="36"/>
    </location>
</feature>
<feature type="compositionally biased region" description="Acidic residues" evidence="2">
    <location>
        <begin position="122"/>
        <end position="152"/>
    </location>
</feature>
<organism evidence="3 4">
    <name type="scientific">Desulfosarcina widdelii</name>
    <dbReference type="NCBI Taxonomy" id="947919"/>
    <lineage>
        <taxon>Bacteria</taxon>
        <taxon>Pseudomonadati</taxon>
        <taxon>Thermodesulfobacteriota</taxon>
        <taxon>Desulfobacteria</taxon>
        <taxon>Desulfobacterales</taxon>
        <taxon>Desulfosarcinaceae</taxon>
        <taxon>Desulfosarcina</taxon>
    </lineage>
</organism>
<evidence type="ECO:0000256" key="2">
    <source>
        <dbReference type="SAM" id="MobiDB-lite"/>
    </source>
</evidence>
<feature type="compositionally biased region" description="Acidic residues" evidence="2">
    <location>
        <begin position="200"/>
        <end position="230"/>
    </location>
</feature>
<reference evidence="3 4" key="1">
    <citation type="submission" date="2019-11" db="EMBL/GenBank/DDBJ databases">
        <title>Comparative genomics of hydrocarbon-degrading Desulfosarcina strains.</title>
        <authorList>
            <person name="Watanabe M."/>
            <person name="Kojima H."/>
            <person name="Fukui M."/>
        </authorList>
    </citation>
    <scope>NUCLEOTIDE SEQUENCE [LARGE SCALE GENOMIC DNA]</scope>
    <source>
        <strain evidence="3 4">PP31</strain>
    </source>
</reference>
<evidence type="ECO:0000313" key="3">
    <source>
        <dbReference type="EMBL" id="BBO73597.1"/>
    </source>
</evidence>
<dbReference type="Proteomes" id="UP000427769">
    <property type="component" value="Chromosome"/>
</dbReference>
<feature type="compositionally biased region" description="Basic and acidic residues" evidence="2">
    <location>
        <begin position="378"/>
        <end position="403"/>
    </location>
</feature>
<keyword evidence="1" id="KW-0175">Coiled coil</keyword>
<evidence type="ECO:0000313" key="4">
    <source>
        <dbReference type="Proteomes" id="UP000427769"/>
    </source>
</evidence>